<dbReference type="PANTHER" id="PTHR11712">
    <property type="entry name" value="POLYKETIDE SYNTHASE-RELATED"/>
    <property type="match status" value="1"/>
</dbReference>
<sequence>MRRVVITGIGIVSPLANGTEATWERLIAGKSGAGPIDLFDTKDVPCKIAFQVPWNDGRGGGADDPHAFDPDKAASSKERRRIDEFILYALAAADECVEDSGWKPETDHDKERTGVLIGSGIGGLQSIYDTAITLHTQGARRVSPFFIPSALINLASGQVSIRHGFKGPNHSVVTACATGAHAIGDSARLIKYGDADVMLAGGAEAVICEIGIAGFCAAKAMSTNFNDTPEKASRPYDKDRDGFVMGEGAAVVMLEEYEHAKARGAKIYAEVAGYGLTGDAYHITAPAEGSEGGYRAMKMALGHSGLDVADIDYVNTHGTSTPKGDEGEVGAVERLFGDHAKNLSLSSTKSAVGHLLGAAGAIESAFCALAIRDQVMPPTLNLDNPSVDTPIDLIPHKAKKGKVRAAMSNSFGFGGTNACLILKQAD</sequence>
<dbReference type="NCBIfam" id="NF004970">
    <property type="entry name" value="PRK06333.1"/>
    <property type="match status" value="1"/>
</dbReference>
<comment type="catalytic activity">
    <reaction evidence="11">
        <text>a fatty acyl-[ACP] + malonyl-[ACP] + H(+) = a 3-oxoacyl-[ACP] + holo-[ACP] + CO2</text>
        <dbReference type="Rhea" id="RHEA:22836"/>
        <dbReference type="Rhea" id="RHEA-COMP:9623"/>
        <dbReference type="Rhea" id="RHEA-COMP:9685"/>
        <dbReference type="Rhea" id="RHEA-COMP:9916"/>
        <dbReference type="Rhea" id="RHEA-COMP:14125"/>
        <dbReference type="ChEBI" id="CHEBI:15378"/>
        <dbReference type="ChEBI" id="CHEBI:16526"/>
        <dbReference type="ChEBI" id="CHEBI:64479"/>
        <dbReference type="ChEBI" id="CHEBI:78449"/>
        <dbReference type="ChEBI" id="CHEBI:78776"/>
        <dbReference type="ChEBI" id="CHEBI:138651"/>
    </reaction>
</comment>
<evidence type="ECO:0000256" key="7">
    <source>
        <dbReference type="ARBA" id="ARBA00022832"/>
    </source>
</evidence>
<evidence type="ECO:0000256" key="3">
    <source>
        <dbReference type="ARBA" id="ARBA00012356"/>
    </source>
</evidence>
<evidence type="ECO:0000256" key="10">
    <source>
        <dbReference type="ARBA" id="ARBA00023315"/>
    </source>
</evidence>
<dbReference type="SMART" id="SM00825">
    <property type="entry name" value="PKS_KS"/>
    <property type="match status" value="1"/>
</dbReference>
<keyword evidence="5 11" id="KW-0444">Lipid biosynthesis</keyword>
<dbReference type="InterPro" id="IPR014030">
    <property type="entry name" value="Ketoacyl_synth_N"/>
</dbReference>
<keyword evidence="15" id="KW-1185">Reference proteome</keyword>
<dbReference type="Pfam" id="PF02801">
    <property type="entry name" value="Ketoacyl-synt_C"/>
    <property type="match status" value="1"/>
</dbReference>
<dbReference type="PIRSF" id="PIRSF000447">
    <property type="entry name" value="KAS_II"/>
    <property type="match status" value="1"/>
</dbReference>
<evidence type="ECO:0000256" key="2">
    <source>
        <dbReference type="ARBA" id="ARBA00008467"/>
    </source>
</evidence>
<evidence type="ECO:0000256" key="6">
    <source>
        <dbReference type="ARBA" id="ARBA00022679"/>
    </source>
</evidence>
<accession>A0ABQ1J9A6</accession>
<dbReference type="InterPro" id="IPR017568">
    <property type="entry name" value="3-oxoacyl-ACP_synth-2"/>
</dbReference>
<dbReference type="PANTHER" id="PTHR11712:SF336">
    <property type="entry name" value="3-OXOACYL-[ACYL-CARRIER-PROTEIN] SYNTHASE, MITOCHONDRIAL"/>
    <property type="match status" value="1"/>
</dbReference>
<proteinExistence type="inferred from homology"/>
<dbReference type="CDD" id="cd00834">
    <property type="entry name" value="KAS_I_II"/>
    <property type="match status" value="1"/>
</dbReference>
<reference evidence="15" key="1">
    <citation type="journal article" date="2019" name="Int. J. Syst. Evol. Microbiol.">
        <title>The Global Catalogue of Microorganisms (GCM) 10K type strain sequencing project: providing services to taxonomists for standard genome sequencing and annotation.</title>
        <authorList>
            <consortium name="The Broad Institute Genomics Platform"/>
            <consortium name="The Broad Institute Genome Sequencing Center for Infectious Disease"/>
            <person name="Wu L."/>
            <person name="Ma J."/>
        </authorList>
    </citation>
    <scope>NUCLEOTIDE SEQUENCE [LARGE SCALE GENOMIC DNA]</scope>
    <source>
        <strain evidence="15">CGMCC 1.15928</strain>
    </source>
</reference>
<keyword evidence="8" id="KW-0443">Lipid metabolism</keyword>
<dbReference type="Gene3D" id="3.40.47.10">
    <property type="match status" value="2"/>
</dbReference>
<dbReference type="PROSITE" id="PS00606">
    <property type="entry name" value="KS3_1"/>
    <property type="match status" value="1"/>
</dbReference>
<protein>
    <recommendedName>
        <fullName evidence="4 11">3-oxoacyl-[acyl-carrier-protein] synthase 2</fullName>
        <ecNumber evidence="3 11">2.3.1.179</ecNumber>
    </recommendedName>
</protein>
<dbReference type="InterPro" id="IPR000794">
    <property type="entry name" value="Beta-ketoacyl_synthase"/>
</dbReference>
<evidence type="ECO:0000313" key="14">
    <source>
        <dbReference type="EMBL" id="GGB61406.1"/>
    </source>
</evidence>
<feature type="domain" description="Ketosynthase family 3 (KS3)" evidence="13">
    <location>
        <begin position="1"/>
        <end position="424"/>
    </location>
</feature>
<evidence type="ECO:0000256" key="11">
    <source>
        <dbReference type="PIRNR" id="PIRNR000447"/>
    </source>
</evidence>
<comment type="pathway">
    <text evidence="1 11">Lipid metabolism; fatty acid biosynthesis.</text>
</comment>
<dbReference type="PROSITE" id="PS52004">
    <property type="entry name" value="KS3_2"/>
    <property type="match status" value="1"/>
</dbReference>
<dbReference type="NCBIfam" id="NF005589">
    <property type="entry name" value="PRK07314.1"/>
    <property type="match status" value="1"/>
</dbReference>
<dbReference type="EMBL" id="BMKF01000001">
    <property type="protein sequence ID" value="GGB61406.1"/>
    <property type="molecule type" value="Genomic_DNA"/>
</dbReference>
<organism evidence="14 15">
    <name type="scientific">Henriciella pelagia</name>
    <dbReference type="NCBI Taxonomy" id="1977912"/>
    <lineage>
        <taxon>Bacteria</taxon>
        <taxon>Pseudomonadati</taxon>
        <taxon>Pseudomonadota</taxon>
        <taxon>Alphaproteobacteria</taxon>
        <taxon>Hyphomonadales</taxon>
        <taxon>Hyphomonadaceae</taxon>
        <taxon>Henriciella</taxon>
    </lineage>
</organism>
<evidence type="ECO:0000256" key="12">
    <source>
        <dbReference type="RuleBase" id="RU003694"/>
    </source>
</evidence>
<keyword evidence="9 11" id="KW-0275">Fatty acid biosynthesis</keyword>
<comment type="similarity">
    <text evidence="2 11 12">Belongs to the thiolase-like superfamily. Beta-ketoacyl-ACP synthases family.</text>
</comment>
<comment type="catalytic activity">
    <reaction evidence="11">
        <text>(9Z)-hexadecenoyl-[ACP] + malonyl-[ACP] + H(+) = 3-oxo-(11Z)-octadecenoyl-[ACP] + holo-[ACP] + CO2</text>
        <dbReference type="Rhea" id="RHEA:55040"/>
        <dbReference type="Rhea" id="RHEA-COMP:9623"/>
        <dbReference type="Rhea" id="RHEA-COMP:9685"/>
        <dbReference type="Rhea" id="RHEA-COMP:10800"/>
        <dbReference type="Rhea" id="RHEA-COMP:14074"/>
        <dbReference type="ChEBI" id="CHEBI:15378"/>
        <dbReference type="ChEBI" id="CHEBI:16526"/>
        <dbReference type="ChEBI" id="CHEBI:64479"/>
        <dbReference type="ChEBI" id="CHEBI:78449"/>
        <dbReference type="ChEBI" id="CHEBI:83989"/>
        <dbReference type="ChEBI" id="CHEBI:138538"/>
        <dbReference type="EC" id="2.3.1.179"/>
    </reaction>
</comment>
<gene>
    <name evidence="14" type="ORF">GCM10011503_07480</name>
</gene>
<dbReference type="InterPro" id="IPR016039">
    <property type="entry name" value="Thiolase-like"/>
</dbReference>
<dbReference type="InterPro" id="IPR020841">
    <property type="entry name" value="PKS_Beta-ketoAc_synthase_dom"/>
</dbReference>
<keyword evidence="6 11" id="KW-0808">Transferase</keyword>
<evidence type="ECO:0000256" key="4">
    <source>
        <dbReference type="ARBA" id="ARBA00014657"/>
    </source>
</evidence>
<keyword evidence="10 11" id="KW-0012">Acyltransferase</keyword>
<comment type="caution">
    <text evidence="14">The sequence shown here is derived from an EMBL/GenBank/DDBJ whole genome shotgun (WGS) entry which is preliminary data.</text>
</comment>
<dbReference type="InterPro" id="IPR018201">
    <property type="entry name" value="Ketoacyl_synth_AS"/>
</dbReference>
<comment type="function">
    <text evidence="11">Involved in the type II fatty acid elongation cycle. Catalyzes the elongation of a wide range of acyl-ACP by the addition of two carbons from malonyl-ACP to an acyl acceptor. Can efficiently catalyze the conversion of palmitoleoyl-ACP (cis-hexadec-9-enoyl-ACP) to cis-vaccenoyl-ACP (cis-octadec-11-enoyl-ACP), an essential step in the thermal regulation of fatty acid composition.</text>
</comment>
<evidence type="ECO:0000256" key="9">
    <source>
        <dbReference type="ARBA" id="ARBA00023160"/>
    </source>
</evidence>
<evidence type="ECO:0000256" key="5">
    <source>
        <dbReference type="ARBA" id="ARBA00022516"/>
    </source>
</evidence>
<evidence type="ECO:0000313" key="15">
    <source>
        <dbReference type="Proteomes" id="UP000628854"/>
    </source>
</evidence>
<dbReference type="RefSeq" id="WP_084393533.1">
    <property type="nucleotide sequence ID" value="NZ_BMKF01000001.1"/>
</dbReference>
<dbReference type="EC" id="2.3.1.179" evidence="3 11"/>
<evidence type="ECO:0000256" key="1">
    <source>
        <dbReference type="ARBA" id="ARBA00005194"/>
    </source>
</evidence>
<evidence type="ECO:0000256" key="8">
    <source>
        <dbReference type="ARBA" id="ARBA00023098"/>
    </source>
</evidence>
<dbReference type="InterPro" id="IPR014031">
    <property type="entry name" value="Ketoacyl_synth_C"/>
</dbReference>
<dbReference type="Proteomes" id="UP000628854">
    <property type="component" value="Unassembled WGS sequence"/>
</dbReference>
<name>A0ABQ1J9A6_9PROT</name>
<evidence type="ECO:0000259" key="13">
    <source>
        <dbReference type="PROSITE" id="PS52004"/>
    </source>
</evidence>
<keyword evidence="7" id="KW-0276">Fatty acid metabolism</keyword>
<dbReference type="SUPFAM" id="SSF53901">
    <property type="entry name" value="Thiolase-like"/>
    <property type="match status" value="2"/>
</dbReference>
<dbReference type="Pfam" id="PF00109">
    <property type="entry name" value="ketoacyl-synt"/>
    <property type="match status" value="1"/>
</dbReference>
<dbReference type="NCBIfam" id="TIGR03150">
    <property type="entry name" value="fabF"/>
    <property type="match status" value="1"/>
</dbReference>